<keyword evidence="2" id="KW-1185">Reference proteome</keyword>
<name>A0A319F6A9_ASPSB</name>
<proteinExistence type="predicted"/>
<dbReference type="OrthoDB" id="4770905at2759"/>
<feature type="non-terminal residue" evidence="1">
    <location>
        <position position="369"/>
    </location>
</feature>
<dbReference type="VEuPathDB" id="FungiDB:BO78DRAFT_269567"/>
<accession>A0A319F6A9</accession>
<gene>
    <name evidence="1" type="ORF">BO78DRAFT_269567</name>
</gene>
<sequence length="369" mass="41923">MSLAYPEGECFFKRSALRTSTYDADKPEHFYAHLLVEYIRNRPAFQGAGSYYSREVHDHPRSPYRVVKGDRWNTVYGNWTSIFFLYGQQPHSDRYRQAEHTLCVNGNRFRDQEKGGALESWFMIIPMPLLAKGEEWLLIDRTACIRGIYIPVAQQASEDYPEVCTFLQVNFATDREVSILTHPEIWDPDRWYWVVKDRVETLKLDSTLGLPPDAGWTMAINIPQLVTLLSLPRPLRAHNSFSSHCIRLVDRKLTPTKGPAQVFSDSADLAWTTVASANYGLAIQWKPPQATTWLADFIKNSLTVAVGFIPVIGPLAAVCFPLTWTAIADPARFEGTLRELIPVADLAMKVAEDIRTSAREQVGYLPKGW</sequence>
<protein>
    <submittedName>
        <fullName evidence="1">Uncharacterized protein</fullName>
    </submittedName>
</protein>
<dbReference type="EMBL" id="KZ826437">
    <property type="protein sequence ID" value="PYI00743.1"/>
    <property type="molecule type" value="Genomic_DNA"/>
</dbReference>
<dbReference type="AlphaFoldDB" id="A0A319F6A9"/>
<organism evidence="1 2">
    <name type="scientific">Aspergillus sclerotiicarbonarius (strain CBS 121057 / IBT 28362)</name>
    <dbReference type="NCBI Taxonomy" id="1448318"/>
    <lineage>
        <taxon>Eukaryota</taxon>
        <taxon>Fungi</taxon>
        <taxon>Dikarya</taxon>
        <taxon>Ascomycota</taxon>
        <taxon>Pezizomycotina</taxon>
        <taxon>Eurotiomycetes</taxon>
        <taxon>Eurotiomycetidae</taxon>
        <taxon>Eurotiales</taxon>
        <taxon>Aspergillaceae</taxon>
        <taxon>Aspergillus</taxon>
        <taxon>Aspergillus subgen. Circumdati</taxon>
    </lineage>
</organism>
<evidence type="ECO:0000313" key="2">
    <source>
        <dbReference type="Proteomes" id="UP000248423"/>
    </source>
</evidence>
<dbReference type="STRING" id="1448318.A0A319F6A9"/>
<dbReference type="Proteomes" id="UP000248423">
    <property type="component" value="Unassembled WGS sequence"/>
</dbReference>
<evidence type="ECO:0000313" key="1">
    <source>
        <dbReference type="EMBL" id="PYI00743.1"/>
    </source>
</evidence>
<reference evidence="1 2" key="1">
    <citation type="submission" date="2018-02" db="EMBL/GenBank/DDBJ databases">
        <title>The genomes of Aspergillus section Nigri reveals drivers in fungal speciation.</title>
        <authorList>
            <consortium name="DOE Joint Genome Institute"/>
            <person name="Vesth T.C."/>
            <person name="Nybo J."/>
            <person name="Theobald S."/>
            <person name="Brandl J."/>
            <person name="Frisvad J.C."/>
            <person name="Nielsen K.F."/>
            <person name="Lyhne E.K."/>
            <person name="Kogle M.E."/>
            <person name="Kuo A."/>
            <person name="Riley R."/>
            <person name="Clum A."/>
            <person name="Nolan M."/>
            <person name="Lipzen A."/>
            <person name="Salamov A."/>
            <person name="Henrissat B."/>
            <person name="Wiebenga A."/>
            <person name="De vries R.P."/>
            <person name="Grigoriev I.V."/>
            <person name="Mortensen U.H."/>
            <person name="Andersen M.R."/>
            <person name="Baker S.E."/>
        </authorList>
    </citation>
    <scope>NUCLEOTIDE SEQUENCE [LARGE SCALE GENOMIC DNA]</scope>
    <source>
        <strain evidence="1 2">CBS 121057</strain>
    </source>
</reference>